<accession>A0ABT4VCP8</accession>
<dbReference type="InterPro" id="IPR036097">
    <property type="entry name" value="HisK_dim/P_sf"/>
</dbReference>
<organism evidence="11 12">
    <name type="scientific">Helicobacter ibis</name>
    <dbReference type="NCBI Taxonomy" id="2962633"/>
    <lineage>
        <taxon>Bacteria</taxon>
        <taxon>Pseudomonadati</taxon>
        <taxon>Campylobacterota</taxon>
        <taxon>Epsilonproteobacteria</taxon>
        <taxon>Campylobacterales</taxon>
        <taxon>Helicobacteraceae</taxon>
        <taxon>Helicobacter</taxon>
    </lineage>
</organism>
<dbReference type="GO" id="GO:0016301">
    <property type="term" value="F:kinase activity"/>
    <property type="evidence" value="ECO:0007669"/>
    <property type="project" value="UniProtKB-KW"/>
</dbReference>
<dbReference type="InterPro" id="IPR036890">
    <property type="entry name" value="HATPase_C_sf"/>
</dbReference>
<protein>
    <recommendedName>
        <fullName evidence="2">histidine kinase</fullName>
        <ecNumber evidence="2">2.7.13.3</ecNumber>
    </recommendedName>
</protein>
<dbReference type="PANTHER" id="PTHR43065">
    <property type="entry name" value="SENSOR HISTIDINE KINASE"/>
    <property type="match status" value="1"/>
</dbReference>
<dbReference type="Gene3D" id="3.30.565.10">
    <property type="entry name" value="Histidine kinase-like ATPase, C-terminal domain"/>
    <property type="match status" value="1"/>
</dbReference>
<gene>
    <name evidence="11" type="ORF">PF021_02135</name>
</gene>
<dbReference type="Pfam" id="PF13426">
    <property type="entry name" value="PAS_9"/>
    <property type="match status" value="1"/>
</dbReference>
<dbReference type="CDD" id="cd00075">
    <property type="entry name" value="HATPase"/>
    <property type="match status" value="1"/>
</dbReference>
<dbReference type="Pfam" id="PF02518">
    <property type="entry name" value="HATPase_c"/>
    <property type="match status" value="1"/>
</dbReference>
<dbReference type="InterPro" id="IPR035965">
    <property type="entry name" value="PAS-like_dom_sf"/>
</dbReference>
<sequence length="437" mass="50680">MSGLEFILLVFLLILLSLCVYVFILYSKTLKALKQQYVVNSDILQKQQKLQHLSQELAEQMELEISNRLASELAYNNLFDNSLNSVLVVSIDDLRIERCNRASKKMFNMELEGYNLLELFDDKEPKKILFSNINDIKQDRQRKFFKLELSINGNPVFVLVSIHMFMFGDNSAMYVLFVDISEIIKLERELEYSRIMLNQKSKMEKMGEMMSNITHQWKQPLNSLYLLSQNLKEMIDFDELNKENLEKYIQIMQGQISFMSGTIDEFRSFYNPNKNSEIFEADKVVRRTLDLFYKLVDKRIVIECEVEKNKPLSIYASKNEFQQVLISLLDNAIEAVTIRLKEKKIECGNISIKLHNENNIANTNVCVMTIEDNGGGIDSSITNNIFESYFTTKENGSGIGLSIVSEVLKKMDGRISFLNTQYGVEFRVEIPLFVSLD</sequence>
<evidence type="ECO:0000313" key="11">
    <source>
        <dbReference type="EMBL" id="MDA3968469.1"/>
    </source>
</evidence>
<dbReference type="SUPFAM" id="SSF55874">
    <property type="entry name" value="ATPase domain of HSP90 chaperone/DNA topoisomerase II/histidine kinase"/>
    <property type="match status" value="1"/>
</dbReference>
<evidence type="ECO:0000259" key="10">
    <source>
        <dbReference type="PROSITE" id="PS50109"/>
    </source>
</evidence>
<comment type="caution">
    <text evidence="11">The sequence shown here is derived from an EMBL/GenBank/DDBJ whole genome shotgun (WGS) entry which is preliminary data.</text>
</comment>
<keyword evidence="5" id="KW-0547">Nucleotide-binding</keyword>
<dbReference type="Gene3D" id="3.30.450.20">
    <property type="entry name" value="PAS domain"/>
    <property type="match status" value="1"/>
</dbReference>
<evidence type="ECO:0000256" key="7">
    <source>
        <dbReference type="ARBA" id="ARBA00022840"/>
    </source>
</evidence>
<evidence type="ECO:0000256" key="1">
    <source>
        <dbReference type="ARBA" id="ARBA00000085"/>
    </source>
</evidence>
<keyword evidence="9" id="KW-1133">Transmembrane helix</keyword>
<dbReference type="PROSITE" id="PS50109">
    <property type="entry name" value="HIS_KIN"/>
    <property type="match status" value="1"/>
</dbReference>
<keyword evidence="9" id="KW-0472">Membrane</keyword>
<dbReference type="InterPro" id="IPR003661">
    <property type="entry name" value="HisK_dim/P_dom"/>
</dbReference>
<keyword evidence="7" id="KW-0067">ATP-binding</keyword>
<evidence type="ECO:0000256" key="5">
    <source>
        <dbReference type="ARBA" id="ARBA00022741"/>
    </source>
</evidence>
<dbReference type="InterPro" id="IPR000014">
    <property type="entry name" value="PAS"/>
</dbReference>
<feature type="transmembrane region" description="Helical" evidence="9">
    <location>
        <begin position="6"/>
        <end position="26"/>
    </location>
</feature>
<dbReference type="PRINTS" id="PR00344">
    <property type="entry name" value="BCTRLSENSOR"/>
</dbReference>
<dbReference type="SUPFAM" id="SSF47384">
    <property type="entry name" value="Homodimeric domain of signal transducing histidine kinase"/>
    <property type="match status" value="1"/>
</dbReference>
<dbReference type="SMART" id="SM00388">
    <property type="entry name" value="HisKA"/>
    <property type="match status" value="1"/>
</dbReference>
<dbReference type="InterPro" id="IPR005467">
    <property type="entry name" value="His_kinase_dom"/>
</dbReference>
<name>A0ABT4VCP8_9HELI</name>
<dbReference type="InterPro" id="IPR003594">
    <property type="entry name" value="HATPase_dom"/>
</dbReference>
<dbReference type="SMART" id="SM00387">
    <property type="entry name" value="HATPase_c"/>
    <property type="match status" value="1"/>
</dbReference>
<keyword evidence="12" id="KW-1185">Reference proteome</keyword>
<dbReference type="PANTHER" id="PTHR43065:SF10">
    <property type="entry name" value="PEROXIDE STRESS-ACTIVATED HISTIDINE KINASE MAK3"/>
    <property type="match status" value="1"/>
</dbReference>
<keyword evidence="8" id="KW-0902">Two-component regulatory system</keyword>
<evidence type="ECO:0000313" key="12">
    <source>
        <dbReference type="Proteomes" id="UP001210261"/>
    </source>
</evidence>
<feature type="domain" description="Histidine kinase" evidence="10">
    <location>
        <begin position="212"/>
        <end position="434"/>
    </location>
</feature>
<dbReference type="Proteomes" id="UP001210261">
    <property type="component" value="Unassembled WGS sequence"/>
</dbReference>
<dbReference type="EC" id="2.7.13.3" evidence="2"/>
<keyword evidence="6 11" id="KW-0418">Kinase</keyword>
<dbReference type="SUPFAM" id="SSF55785">
    <property type="entry name" value="PYP-like sensor domain (PAS domain)"/>
    <property type="match status" value="1"/>
</dbReference>
<dbReference type="EMBL" id="JAQHXR010000001">
    <property type="protein sequence ID" value="MDA3968469.1"/>
    <property type="molecule type" value="Genomic_DNA"/>
</dbReference>
<dbReference type="Gene3D" id="1.10.287.130">
    <property type="match status" value="1"/>
</dbReference>
<evidence type="ECO:0000256" key="2">
    <source>
        <dbReference type="ARBA" id="ARBA00012438"/>
    </source>
</evidence>
<dbReference type="RefSeq" id="WP_271020758.1">
    <property type="nucleotide sequence ID" value="NZ_JAQHXR010000001.1"/>
</dbReference>
<keyword evidence="3" id="KW-0597">Phosphoprotein</keyword>
<keyword evidence="9" id="KW-0812">Transmembrane</keyword>
<evidence type="ECO:0000256" key="4">
    <source>
        <dbReference type="ARBA" id="ARBA00022679"/>
    </source>
</evidence>
<feature type="transmembrane region" description="Helical" evidence="9">
    <location>
        <begin position="149"/>
        <end position="168"/>
    </location>
</feature>
<dbReference type="CDD" id="cd00082">
    <property type="entry name" value="HisKA"/>
    <property type="match status" value="1"/>
</dbReference>
<evidence type="ECO:0000256" key="6">
    <source>
        <dbReference type="ARBA" id="ARBA00022777"/>
    </source>
</evidence>
<evidence type="ECO:0000256" key="9">
    <source>
        <dbReference type="SAM" id="Phobius"/>
    </source>
</evidence>
<evidence type="ECO:0000256" key="8">
    <source>
        <dbReference type="ARBA" id="ARBA00023012"/>
    </source>
</evidence>
<keyword evidence="4" id="KW-0808">Transferase</keyword>
<reference evidence="11 12" key="1">
    <citation type="submission" date="2023-01" db="EMBL/GenBank/DDBJ databases">
        <title>Description of Helicobacter ibis sp. nov. isolated from faecal droppings of black-faced ibis (Theristicus melanopis).</title>
        <authorList>
            <person name="Lopez-Cantillo M."/>
            <person name="Vidal-Veuthey B."/>
            <person name="Mella A."/>
            <person name="De La Haba R."/>
            <person name="Collado L."/>
        </authorList>
    </citation>
    <scope>NUCLEOTIDE SEQUENCE [LARGE SCALE GENOMIC DNA]</scope>
    <source>
        <strain evidence="11 12">A82</strain>
    </source>
</reference>
<evidence type="ECO:0000256" key="3">
    <source>
        <dbReference type="ARBA" id="ARBA00022553"/>
    </source>
</evidence>
<comment type="catalytic activity">
    <reaction evidence="1">
        <text>ATP + protein L-histidine = ADP + protein N-phospho-L-histidine.</text>
        <dbReference type="EC" id="2.7.13.3"/>
    </reaction>
</comment>
<proteinExistence type="predicted"/>
<dbReference type="InterPro" id="IPR004358">
    <property type="entry name" value="Sig_transdc_His_kin-like_C"/>
</dbReference>